<dbReference type="Proteomes" id="UP000177050">
    <property type="component" value="Unassembled WGS sequence"/>
</dbReference>
<dbReference type="EMBL" id="MGBR01000001">
    <property type="protein sequence ID" value="OGK74083.1"/>
    <property type="molecule type" value="Genomic_DNA"/>
</dbReference>
<evidence type="ECO:0000256" key="1">
    <source>
        <dbReference type="SAM" id="MobiDB-lite"/>
    </source>
</evidence>
<evidence type="ECO:0000313" key="3">
    <source>
        <dbReference type="EMBL" id="OGK74083.1"/>
    </source>
</evidence>
<feature type="transmembrane region" description="Helical" evidence="2">
    <location>
        <begin position="21"/>
        <end position="41"/>
    </location>
</feature>
<keyword evidence="2" id="KW-0472">Membrane</keyword>
<name>A0A1F7L1T7_9BACT</name>
<comment type="caution">
    <text evidence="3">The sequence shown here is derived from an EMBL/GenBank/DDBJ whole genome shotgun (WGS) entry which is preliminary data.</text>
</comment>
<reference evidence="3 4" key="1">
    <citation type="journal article" date="2016" name="Nat. Commun.">
        <title>Thousands of microbial genomes shed light on interconnected biogeochemical processes in an aquifer system.</title>
        <authorList>
            <person name="Anantharaman K."/>
            <person name="Brown C.T."/>
            <person name="Hug L.A."/>
            <person name="Sharon I."/>
            <person name="Castelle C.J."/>
            <person name="Probst A.J."/>
            <person name="Thomas B.C."/>
            <person name="Singh A."/>
            <person name="Wilkins M.J."/>
            <person name="Karaoz U."/>
            <person name="Brodie E.L."/>
            <person name="Williams K.H."/>
            <person name="Hubbard S.S."/>
            <person name="Banfield J.F."/>
        </authorList>
    </citation>
    <scope>NUCLEOTIDE SEQUENCE [LARGE SCALE GENOMIC DNA]</scope>
</reference>
<feature type="region of interest" description="Disordered" evidence="1">
    <location>
        <begin position="366"/>
        <end position="406"/>
    </location>
</feature>
<sequence length="406" mass="45191">MKEIHTSYVEKQGRKHHHPSLNHVLFFMVLNYLLVGCAGQPSQVEQIQRLPESIEAPVFPEGVDMREALALVYGAYCSGLAGNCNPDDLVSRTDLNMQPDPLGKYSMTTEYDYSTNEHRTTIYGGPARAELTQGAIDHEATHLNVTRAPVPPEVLASIGVPEEDEVFYDGFSMVVPSLAEEGREALPAYGEALADAVELYKGQQLGVRRRTSYGQGGYLMIALAEEYGISMDELIVMHQNSDLLGFMQKITGQNDSAHNISAYMYYYPLIDAVNSGTVPYEDALDTIRHNRDQGADYSPKENQFVDLLEEYGVSEAAMMSARDVQKESFARMMQKKRPSPEATWMSFLAGRVGLIIDPTELEASFPKRKQKAKFNPSKGSNKGISKPHPMKSRAHERVNNGTGWLK</sequence>
<accession>A0A1F7L1T7</accession>
<organism evidence="3 4">
    <name type="scientific">Candidatus Roizmanbacteria bacterium RIFOXYD1_FULL_38_12</name>
    <dbReference type="NCBI Taxonomy" id="1802093"/>
    <lineage>
        <taxon>Bacteria</taxon>
        <taxon>Candidatus Roizmaniibacteriota</taxon>
    </lineage>
</organism>
<evidence type="ECO:0000313" key="4">
    <source>
        <dbReference type="Proteomes" id="UP000177050"/>
    </source>
</evidence>
<protein>
    <submittedName>
        <fullName evidence="3">Uncharacterized protein</fullName>
    </submittedName>
</protein>
<proteinExistence type="predicted"/>
<keyword evidence="2" id="KW-1133">Transmembrane helix</keyword>
<gene>
    <name evidence="3" type="ORF">A3K52_04915</name>
</gene>
<dbReference type="AlphaFoldDB" id="A0A1F7L1T7"/>
<evidence type="ECO:0000256" key="2">
    <source>
        <dbReference type="SAM" id="Phobius"/>
    </source>
</evidence>
<keyword evidence="2" id="KW-0812">Transmembrane</keyword>